<dbReference type="InterPro" id="IPR050655">
    <property type="entry name" value="Plant_B3_domain"/>
</dbReference>
<dbReference type="SUPFAM" id="SSF101936">
    <property type="entry name" value="DNA-binding pseudobarrel domain"/>
    <property type="match status" value="2"/>
</dbReference>
<feature type="region of interest" description="Disordered" evidence="6">
    <location>
        <begin position="83"/>
        <end position="116"/>
    </location>
</feature>
<dbReference type="Gene3D" id="2.40.330.10">
    <property type="entry name" value="DNA-binding pseudobarrel domain"/>
    <property type="match status" value="1"/>
</dbReference>
<proteinExistence type="predicted"/>
<evidence type="ECO:0000256" key="2">
    <source>
        <dbReference type="ARBA" id="ARBA00023015"/>
    </source>
</evidence>
<comment type="subcellular location">
    <subcellularLocation>
        <location evidence="1">Nucleus</location>
    </subcellularLocation>
</comment>
<reference evidence="8" key="1">
    <citation type="submission" date="2018-01" db="EMBL/GenBank/DDBJ databases">
        <authorList>
            <person name="Mao J.F."/>
        </authorList>
    </citation>
    <scope>NUCLEOTIDE SEQUENCE</scope>
    <source>
        <strain evidence="8">Huo1</strain>
        <tissue evidence="8">Leaf</tissue>
    </source>
</reference>
<evidence type="ECO:0000259" key="7">
    <source>
        <dbReference type="PROSITE" id="PS50863"/>
    </source>
</evidence>
<dbReference type="Proteomes" id="UP000298416">
    <property type="component" value="Unassembled WGS sequence"/>
</dbReference>
<evidence type="ECO:0000313" key="8">
    <source>
        <dbReference type="EMBL" id="KAG6423165.1"/>
    </source>
</evidence>
<reference evidence="8" key="2">
    <citation type="submission" date="2020-08" db="EMBL/GenBank/DDBJ databases">
        <title>Plant Genome Project.</title>
        <authorList>
            <person name="Zhang R.-G."/>
        </authorList>
    </citation>
    <scope>NUCLEOTIDE SEQUENCE</scope>
    <source>
        <strain evidence="8">Huo1</strain>
        <tissue evidence="8">Leaf</tissue>
    </source>
</reference>
<evidence type="ECO:0000256" key="5">
    <source>
        <dbReference type="ARBA" id="ARBA00023242"/>
    </source>
</evidence>
<evidence type="ECO:0000256" key="1">
    <source>
        <dbReference type="ARBA" id="ARBA00004123"/>
    </source>
</evidence>
<feature type="domain" description="TF-B3" evidence="7">
    <location>
        <begin position="136"/>
        <end position="230"/>
    </location>
</feature>
<protein>
    <recommendedName>
        <fullName evidence="7">TF-B3 domain-containing protein</fullName>
    </recommendedName>
</protein>
<keyword evidence="9" id="KW-1185">Reference proteome</keyword>
<evidence type="ECO:0000256" key="6">
    <source>
        <dbReference type="SAM" id="MobiDB-lite"/>
    </source>
</evidence>
<dbReference type="InterPro" id="IPR015300">
    <property type="entry name" value="DNA-bd_pseudobarrel_sf"/>
</dbReference>
<evidence type="ECO:0000313" key="9">
    <source>
        <dbReference type="Proteomes" id="UP000298416"/>
    </source>
</evidence>
<comment type="caution">
    <text evidence="8">The sequence shown here is derived from an EMBL/GenBank/DDBJ whole genome shotgun (WGS) entry which is preliminary data.</text>
</comment>
<dbReference type="GO" id="GO:0003677">
    <property type="term" value="F:DNA binding"/>
    <property type="evidence" value="ECO:0007669"/>
    <property type="project" value="UniProtKB-KW"/>
</dbReference>
<evidence type="ECO:0000256" key="3">
    <source>
        <dbReference type="ARBA" id="ARBA00023125"/>
    </source>
</evidence>
<dbReference type="EMBL" id="PNBA02000005">
    <property type="protein sequence ID" value="KAG6423165.1"/>
    <property type="molecule type" value="Genomic_DNA"/>
</dbReference>
<sequence length="236" mass="26803">MARRGRGRGRGRSFASVEGADFFKVYLPNLSSHQLMFVEYHGLKVGEFLVFCYRGSYSFLVKIFGINGCKKDALGPDNIVKSEEETDEEMKPNRTSRKRASSQGRDHLSNVGRRTSKVSRRFREVNKVEEQSEVVPKRPSFVSPPSRSKTLRIPDEVTNNKSVHLEAEMNMRNVKGKEWPVKIFEMHNGPSFLGKGLYAFQTDNNIGPKDCCKFTFGAQTTIDVKILRNSKKSARS</sequence>
<dbReference type="GO" id="GO:0005634">
    <property type="term" value="C:nucleus"/>
    <property type="evidence" value="ECO:0007669"/>
    <property type="project" value="UniProtKB-SubCell"/>
</dbReference>
<dbReference type="PANTHER" id="PTHR31920">
    <property type="entry name" value="B3 DOMAIN-CONTAINING"/>
    <property type="match status" value="1"/>
</dbReference>
<dbReference type="InterPro" id="IPR003340">
    <property type="entry name" value="B3_DNA-bd"/>
</dbReference>
<keyword evidence="3" id="KW-0238">DNA-binding</keyword>
<dbReference type="Pfam" id="PF02362">
    <property type="entry name" value="B3"/>
    <property type="match status" value="1"/>
</dbReference>
<evidence type="ECO:0000256" key="4">
    <source>
        <dbReference type="ARBA" id="ARBA00023163"/>
    </source>
</evidence>
<keyword evidence="4" id="KW-0804">Transcription</keyword>
<accession>A0A8X8XZ37</accession>
<gene>
    <name evidence="8" type="ORF">SASPL_113553</name>
</gene>
<dbReference type="PROSITE" id="PS50863">
    <property type="entry name" value="B3"/>
    <property type="match status" value="1"/>
</dbReference>
<name>A0A8X8XZ37_SALSN</name>
<keyword evidence="2" id="KW-0805">Transcription regulation</keyword>
<dbReference type="PANTHER" id="PTHR31920:SF135">
    <property type="entry name" value="B3 DOMAIN-CONTAINING PROTEIN OS03G0621600-RELATED"/>
    <property type="match status" value="1"/>
</dbReference>
<organism evidence="8">
    <name type="scientific">Salvia splendens</name>
    <name type="common">Scarlet sage</name>
    <dbReference type="NCBI Taxonomy" id="180675"/>
    <lineage>
        <taxon>Eukaryota</taxon>
        <taxon>Viridiplantae</taxon>
        <taxon>Streptophyta</taxon>
        <taxon>Embryophyta</taxon>
        <taxon>Tracheophyta</taxon>
        <taxon>Spermatophyta</taxon>
        <taxon>Magnoliopsida</taxon>
        <taxon>eudicotyledons</taxon>
        <taxon>Gunneridae</taxon>
        <taxon>Pentapetalae</taxon>
        <taxon>asterids</taxon>
        <taxon>lamiids</taxon>
        <taxon>Lamiales</taxon>
        <taxon>Lamiaceae</taxon>
        <taxon>Nepetoideae</taxon>
        <taxon>Mentheae</taxon>
        <taxon>Salviinae</taxon>
        <taxon>Salvia</taxon>
        <taxon>Salvia subgen. Calosphace</taxon>
        <taxon>core Calosphace</taxon>
    </lineage>
</organism>
<dbReference type="AlphaFoldDB" id="A0A8X8XZ37"/>
<keyword evidence="5" id="KW-0539">Nucleus</keyword>